<evidence type="ECO:0000313" key="3">
    <source>
        <dbReference type="Proteomes" id="UP001185012"/>
    </source>
</evidence>
<feature type="compositionally biased region" description="Basic and acidic residues" evidence="1">
    <location>
        <begin position="24"/>
        <end position="38"/>
    </location>
</feature>
<proteinExistence type="predicted"/>
<evidence type="ECO:0000313" key="2">
    <source>
        <dbReference type="EMBL" id="MDR6224398.1"/>
    </source>
</evidence>
<feature type="region of interest" description="Disordered" evidence="1">
    <location>
        <begin position="1"/>
        <end position="52"/>
    </location>
</feature>
<reference evidence="2 3" key="1">
    <citation type="submission" date="2023-07" db="EMBL/GenBank/DDBJ databases">
        <title>Genomic Encyclopedia of Type Strains, Phase IV (KMG-IV): sequencing the most valuable type-strain genomes for metagenomic binning, comparative biology and taxonomic classification.</title>
        <authorList>
            <person name="Goeker M."/>
        </authorList>
    </citation>
    <scope>NUCLEOTIDE SEQUENCE [LARGE SCALE GENOMIC DNA]</scope>
    <source>
        <strain evidence="2 3">DSM 45903</strain>
    </source>
</reference>
<dbReference type="EMBL" id="JAVDQG010000001">
    <property type="protein sequence ID" value="MDR6224398.1"/>
    <property type="molecule type" value="Genomic_DNA"/>
</dbReference>
<sequence>MKEKRAQHHSKPAVATGMDDREELEQKASDDEVRRGDSTEVTTLRYDEVEPS</sequence>
<keyword evidence="3" id="KW-1185">Reference proteome</keyword>
<evidence type="ECO:0000256" key="1">
    <source>
        <dbReference type="SAM" id="MobiDB-lite"/>
    </source>
</evidence>
<gene>
    <name evidence="2" type="ORF">JOE21_000386</name>
</gene>
<protein>
    <submittedName>
        <fullName evidence="2">Uncharacterized protein</fullName>
    </submittedName>
</protein>
<dbReference type="Proteomes" id="UP001185012">
    <property type="component" value="Unassembled WGS sequence"/>
</dbReference>
<name>A0ABU1II05_9BACL</name>
<dbReference type="RefSeq" id="WP_309861695.1">
    <property type="nucleotide sequence ID" value="NZ_JAVDQG010000001.1"/>
</dbReference>
<organism evidence="2 3">
    <name type="scientific">Desmospora profundinema</name>
    <dbReference type="NCBI Taxonomy" id="1571184"/>
    <lineage>
        <taxon>Bacteria</taxon>
        <taxon>Bacillati</taxon>
        <taxon>Bacillota</taxon>
        <taxon>Bacilli</taxon>
        <taxon>Bacillales</taxon>
        <taxon>Thermoactinomycetaceae</taxon>
        <taxon>Desmospora</taxon>
    </lineage>
</organism>
<accession>A0ABU1II05</accession>
<comment type="caution">
    <text evidence="2">The sequence shown here is derived from an EMBL/GenBank/DDBJ whole genome shotgun (WGS) entry which is preliminary data.</text>
</comment>
<feature type="compositionally biased region" description="Basic residues" evidence="1">
    <location>
        <begin position="1"/>
        <end position="11"/>
    </location>
</feature>